<name>A0A0S4VAR9_RALSL</name>
<dbReference type="AlphaFoldDB" id="A0A0S4VAR9"/>
<dbReference type="EMBL" id="LN899824">
    <property type="protein sequence ID" value="CUV31640.1"/>
    <property type="molecule type" value="Genomic_DNA"/>
</dbReference>
<proteinExistence type="predicted"/>
<reference evidence="2" key="1">
    <citation type="submission" date="2015-10" db="EMBL/GenBank/DDBJ databases">
        <authorList>
            <person name="Gilbert D.G."/>
        </authorList>
    </citation>
    <scope>NUCLEOTIDE SEQUENCE</scope>
    <source>
        <strain evidence="2">Phyl III-seqv23</strain>
    </source>
</reference>
<sequence>MIFRVRHELAGKVAVYINLPRTDNRL</sequence>
<gene>
    <name evidence="1" type="ORF">PSS4_v1_540023</name>
    <name evidence="2" type="ORF">RUN1985_v1_960023</name>
</gene>
<evidence type="ECO:0000313" key="1">
    <source>
        <dbReference type="EMBL" id="CUV18244.1"/>
    </source>
</evidence>
<protein>
    <submittedName>
        <fullName evidence="2">Uncharacterized protein</fullName>
    </submittedName>
</protein>
<evidence type="ECO:0000313" key="2">
    <source>
        <dbReference type="EMBL" id="CUV31640.1"/>
    </source>
</evidence>
<dbReference type="EMBL" id="LN899821">
    <property type="protein sequence ID" value="CUV18244.1"/>
    <property type="molecule type" value="Genomic_DNA"/>
</dbReference>
<organism evidence="2">
    <name type="scientific">Ralstonia solanacearum</name>
    <name type="common">Pseudomonas solanacearum</name>
    <dbReference type="NCBI Taxonomy" id="305"/>
    <lineage>
        <taxon>Bacteria</taxon>
        <taxon>Pseudomonadati</taxon>
        <taxon>Pseudomonadota</taxon>
        <taxon>Betaproteobacteria</taxon>
        <taxon>Burkholderiales</taxon>
        <taxon>Burkholderiaceae</taxon>
        <taxon>Ralstonia</taxon>
        <taxon>Ralstonia solanacearum species complex</taxon>
    </lineage>
</organism>
<accession>A0A0S4VAR9</accession>